<name>A0A157ZKU2_9BURK</name>
<gene>
    <name evidence="1" type="ORF">AWB75_00886</name>
</gene>
<reference evidence="1" key="1">
    <citation type="submission" date="2016-01" db="EMBL/GenBank/DDBJ databases">
        <authorList>
            <person name="Peeters C."/>
        </authorList>
    </citation>
    <scope>NUCLEOTIDE SEQUENCE [LARGE SCALE GENOMIC DNA]</scope>
    <source>
        <strain evidence="1">LMG 29318</strain>
    </source>
</reference>
<evidence type="ECO:0000313" key="1">
    <source>
        <dbReference type="EMBL" id="SAK46132.1"/>
    </source>
</evidence>
<organism evidence="1 2">
    <name type="scientific">Caballeronia catudaia</name>
    <dbReference type="NCBI Taxonomy" id="1777136"/>
    <lineage>
        <taxon>Bacteria</taxon>
        <taxon>Pseudomonadati</taxon>
        <taxon>Pseudomonadota</taxon>
        <taxon>Betaproteobacteria</taxon>
        <taxon>Burkholderiales</taxon>
        <taxon>Burkholderiaceae</taxon>
        <taxon>Caballeronia</taxon>
    </lineage>
</organism>
<dbReference type="EMBL" id="FCOF02000003">
    <property type="protein sequence ID" value="SAK46132.1"/>
    <property type="molecule type" value="Genomic_DNA"/>
</dbReference>
<dbReference type="AlphaFoldDB" id="A0A157ZKU2"/>
<sequence length="101" mass="11337">MDTHRSIRQRAELLFALAAALFAAFVIAGRKMQMLQYTAAQTGPHLALLVHHDDAVLAFAYDRQSKVGELDRAWDEALAKGWIVVSMKDDWNVIYPPRAGQ</sequence>
<protein>
    <submittedName>
        <fullName evidence="1">Uncharacterized protein</fullName>
    </submittedName>
</protein>
<proteinExistence type="predicted"/>
<accession>A0A157ZKU2</accession>
<keyword evidence="2" id="KW-1185">Reference proteome</keyword>
<comment type="caution">
    <text evidence="1">The sequence shown here is derived from an EMBL/GenBank/DDBJ whole genome shotgun (WGS) entry which is preliminary data.</text>
</comment>
<evidence type="ECO:0000313" key="2">
    <source>
        <dbReference type="Proteomes" id="UP000054870"/>
    </source>
</evidence>
<dbReference type="Proteomes" id="UP000054870">
    <property type="component" value="Unassembled WGS sequence"/>
</dbReference>